<dbReference type="HAMAP" id="MF_03027">
    <property type="entry name" value="BOP1"/>
    <property type="match status" value="1"/>
</dbReference>
<dbReference type="SUPFAM" id="SSF50978">
    <property type="entry name" value="WD40 repeat-like"/>
    <property type="match status" value="1"/>
</dbReference>
<dbReference type="EMBL" id="LJZO01000006">
    <property type="protein sequence ID" value="ROW01685.1"/>
    <property type="molecule type" value="Genomic_DNA"/>
</dbReference>
<comment type="function">
    <text evidence="6">Component of the NOP7 complex, which is required for maturation of the 25S and 5.8S ribosomal RNAs and formation of the 60S ribosome.</text>
</comment>
<keyword evidence="2 6" id="KW-0698">rRNA processing</keyword>
<dbReference type="InterPro" id="IPR019775">
    <property type="entry name" value="WD40_repeat_CS"/>
</dbReference>
<dbReference type="STRING" id="252740.A0A423WE86"/>
<feature type="region of interest" description="Disordered" evidence="8">
    <location>
        <begin position="397"/>
        <end position="417"/>
    </location>
</feature>
<organism evidence="10 11">
    <name type="scientific">Cytospora chrysosperma</name>
    <name type="common">Cytospora canker fungus</name>
    <name type="synonym">Sphaeria chrysosperma</name>
    <dbReference type="NCBI Taxonomy" id="252740"/>
    <lineage>
        <taxon>Eukaryota</taxon>
        <taxon>Fungi</taxon>
        <taxon>Dikarya</taxon>
        <taxon>Ascomycota</taxon>
        <taxon>Pezizomycotina</taxon>
        <taxon>Sordariomycetes</taxon>
        <taxon>Sordariomycetidae</taxon>
        <taxon>Diaporthales</taxon>
        <taxon>Cytosporaceae</taxon>
        <taxon>Cytospora</taxon>
    </lineage>
</organism>
<proteinExistence type="inferred from homology"/>
<evidence type="ECO:0000259" key="9">
    <source>
        <dbReference type="SMART" id="SM01035"/>
    </source>
</evidence>
<dbReference type="GO" id="GO:0070545">
    <property type="term" value="C:PeBoW complex"/>
    <property type="evidence" value="ECO:0007669"/>
    <property type="project" value="TreeGrafter"/>
</dbReference>
<comment type="similarity">
    <text evidence="6">Belongs to the WD repeat BOP1/ERB1 family.</text>
</comment>
<sequence>MRLRSGIKTESAEGVQPEPEIIDTPRKASTPKSSNASPAKRGRPSTKRSSSPLKRKASPVEEPEKEVEQQAVDEDSADEIGDAQLEGALSASEDEDSESEPEPSAKEDESDESDVENEDDKDGEEQHDDEALHSDDIPSDEDESSFKIPPLKEGQEPGLDPPDLDDGGDDLRNYRVETDANGNERYVYDEIDPVYDSDDTDANEPVNTIGNIDLKFYDSYPHIGYDINGKKIMRPAAGEALDALLDSIEVPKGWTGLTDPATGKPMNLSRDELELIKKIQTNELPDGYNPYPDTVEWFTSHEEIMPLSAAPEPKRRFLPSKHEQKRIMKLVRAIREGRILPYKPPEEREREEDEQEEIHYDLWKDEVPREPHAMHLPAPKLAPPGFDLSYNPPPEYLPTEEERKAWEEQDPEDREKEYLPRKFDSLRKVPGYDMFVSERFERSLDLYLAPRVRKNRLNIDPNSLLPKLPRPEDLKPFPTVCQTIFRGHEGRVRTLSVDPSGCWLATGGDDGTVRVWEILTGRQVWSARLSSDEAVNVVRWRPTKDAFILAAGAEEDIYLMIPPVVDPQLEQASRAILDAGFGYAASGKASNPAIDKTKEPAAKWARPGSKLEDEGVLVRVTVRSNVKSISWHRRGDHFCTVSPTGQRSSVAIHTLSKHLTQIPFRKLAGLAQAAHFHPSRPLFFVATQRMIRCYDLQKLELIKVIQPGARWISSFDIHSGGDNLIVGSYDRRLLWHDLELSMRPYKTMRFHPKAIRAVKYHKDLPLFADASDDGSLQIFHGKVVTDLMENATIVPLKTLSGHKVVSSLGVMDVDWHPREPWLFSAGSDGTARLWM</sequence>
<dbReference type="GO" id="GO:0005654">
    <property type="term" value="C:nucleoplasm"/>
    <property type="evidence" value="ECO:0007669"/>
    <property type="project" value="UniProtKB-SubCell"/>
</dbReference>
<feature type="compositionally biased region" description="Acidic residues" evidence="8">
    <location>
        <begin position="92"/>
        <end position="101"/>
    </location>
</feature>
<reference evidence="10 11" key="1">
    <citation type="submission" date="2015-09" db="EMBL/GenBank/DDBJ databases">
        <title>Host preference determinants of Valsa canker pathogens revealed by comparative genomics.</title>
        <authorList>
            <person name="Yin Z."/>
            <person name="Huang L."/>
        </authorList>
    </citation>
    <scope>NUCLEOTIDE SEQUENCE [LARGE SCALE GENOMIC DNA]</scope>
    <source>
        <strain evidence="10 11">YSFL</strain>
    </source>
</reference>
<dbReference type="PROSITE" id="PS50082">
    <property type="entry name" value="WD_REPEATS_2"/>
    <property type="match status" value="2"/>
</dbReference>
<dbReference type="InterPro" id="IPR036322">
    <property type="entry name" value="WD40_repeat_dom_sf"/>
</dbReference>
<dbReference type="PROSITE" id="PS00678">
    <property type="entry name" value="WD_REPEATS_1"/>
    <property type="match status" value="1"/>
</dbReference>
<evidence type="ECO:0000256" key="7">
    <source>
        <dbReference type="PROSITE-ProRule" id="PRU00221"/>
    </source>
</evidence>
<evidence type="ECO:0000256" key="6">
    <source>
        <dbReference type="HAMAP-Rule" id="MF_03027"/>
    </source>
</evidence>
<dbReference type="PROSITE" id="PS50294">
    <property type="entry name" value="WD_REPEATS_REGION"/>
    <property type="match status" value="2"/>
</dbReference>
<comment type="caution">
    <text evidence="10">The sequence shown here is derived from an EMBL/GenBank/DDBJ whole genome shotgun (WGS) entry which is preliminary data.</text>
</comment>
<feature type="repeat" description="WD" evidence="7">
    <location>
        <begin position="485"/>
        <end position="526"/>
    </location>
</feature>
<accession>A0A423WE86</accession>
<gene>
    <name evidence="6" type="primary">ERB1</name>
    <name evidence="10" type="ORF">VSDG_02202</name>
</gene>
<dbReference type="SMART" id="SM01035">
    <property type="entry name" value="BOP1NT"/>
    <property type="match status" value="1"/>
</dbReference>
<feature type="compositionally biased region" description="Acidic residues" evidence="8">
    <location>
        <begin position="61"/>
        <end position="81"/>
    </location>
</feature>
<dbReference type="InterPro" id="IPR015943">
    <property type="entry name" value="WD40/YVTN_repeat-like_dom_sf"/>
</dbReference>
<dbReference type="Proteomes" id="UP000284375">
    <property type="component" value="Unassembled WGS sequence"/>
</dbReference>
<feature type="region of interest" description="Disordered" evidence="8">
    <location>
        <begin position="1"/>
        <end position="183"/>
    </location>
</feature>
<protein>
    <recommendedName>
        <fullName evidence="6">Ribosome biogenesis protein ERB1</fullName>
    </recommendedName>
    <alternativeName>
        <fullName evidence="6">Eukaryotic ribosome biogenesis protein 1</fullName>
    </alternativeName>
</protein>
<dbReference type="PANTHER" id="PTHR17605">
    <property type="entry name" value="RIBOSOME BIOGENESIS PROTEIN BOP1 BLOCK OF PROLIFERATION 1 PROTEIN"/>
    <property type="match status" value="1"/>
</dbReference>
<comment type="subunit">
    <text evidence="6">Component of the NOP7 complex, composed of ERB1, NOP7 and YTM1. Within the NOP7 complex ERB1 appears to interact directly with NOP7 and YTM1. The NOP7 complex also associates with the 66S pre-ribosome.</text>
</comment>
<evidence type="ECO:0000313" key="11">
    <source>
        <dbReference type="Proteomes" id="UP000284375"/>
    </source>
</evidence>
<feature type="compositionally biased region" description="Basic and acidic residues" evidence="8">
    <location>
        <begin position="169"/>
        <end position="178"/>
    </location>
</feature>
<keyword evidence="5 6" id="KW-0539">Nucleus</keyword>
<evidence type="ECO:0000256" key="8">
    <source>
        <dbReference type="SAM" id="MobiDB-lite"/>
    </source>
</evidence>
<evidence type="ECO:0000256" key="5">
    <source>
        <dbReference type="ARBA" id="ARBA00023242"/>
    </source>
</evidence>
<evidence type="ECO:0000313" key="10">
    <source>
        <dbReference type="EMBL" id="ROW01685.1"/>
    </source>
</evidence>
<dbReference type="FunFam" id="2.130.10.10:FF:000061">
    <property type="entry name" value="Ribosome biogenesis protein BOP1 homolog"/>
    <property type="match status" value="1"/>
</dbReference>
<keyword evidence="3 7" id="KW-0853">WD repeat</keyword>
<dbReference type="InterPro" id="IPR001680">
    <property type="entry name" value="WD40_rpt"/>
</dbReference>
<feature type="compositionally biased region" description="Basic and acidic residues" evidence="8">
    <location>
        <begin position="400"/>
        <end position="417"/>
    </location>
</feature>
<keyword evidence="4" id="KW-0677">Repeat</keyword>
<dbReference type="InterPro" id="IPR012953">
    <property type="entry name" value="BOP1_N_dom"/>
</dbReference>
<dbReference type="Gene3D" id="2.130.10.10">
    <property type="entry name" value="YVTN repeat-like/Quinoprotein amine dehydrogenase"/>
    <property type="match status" value="1"/>
</dbReference>
<feature type="domain" description="BOP1 N-terminal" evidence="9">
    <location>
        <begin position="217"/>
        <end position="478"/>
    </location>
</feature>
<dbReference type="OrthoDB" id="5571054at2759"/>
<evidence type="ECO:0000256" key="4">
    <source>
        <dbReference type="ARBA" id="ARBA00022737"/>
    </source>
</evidence>
<keyword evidence="11" id="KW-1185">Reference proteome</keyword>
<feature type="compositionally biased region" description="Acidic residues" evidence="8">
    <location>
        <begin position="108"/>
        <end position="128"/>
    </location>
</feature>
<dbReference type="GO" id="GO:0000463">
    <property type="term" value="P:maturation of LSU-rRNA from tricistronic rRNA transcript (SSU-rRNA, 5.8S rRNA, LSU-rRNA)"/>
    <property type="evidence" value="ECO:0007669"/>
    <property type="project" value="UniProtKB-UniRule"/>
</dbReference>
<evidence type="ECO:0000256" key="1">
    <source>
        <dbReference type="ARBA" id="ARBA00022517"/>
    </source>
</evidence>
<name>A0A423WE86_CYTCH</name>
<dbReference type="Pfam" id="PF00400">
    <property type="entry name" value="WD40"/>
    <property type="match status" value="3"/>
</dbReference>
<evidence type="ECO:0000256" key="3">
    <source>
        <dbReference type="ARBA" id="ARBA00022574"/>
    </source>
</evidence>
<dbReference type="Pfam" id="PF08145">
    <property type="entry name" value="BOP1NT"/>
    <property type="match status" value="1"/>
</dbReference>
<dbReference type="AlphaFoldDB" id="A0A423WE86"/>
<keyword evidence="1 6" id="KW-0690">Ribosome biogenesis</keyword>
<feature type="repeat" description="WD" evidence="7">
    <location>
        <begin position="810"/>
        <end position="835"/>
    </location>
</feature>
<dbReference type="GO" id="GO:0030687">
    <property type="term" value="C:preribosome, large subunit precursor"/>
    <property type="evidence" value="ECO:0007669"/>
    <property type="project" value="UniProtKB-UniRule"/>
</dbReference>
<evidence type="ECO:0000256" key="2">
    <source>
        <dbReference type="ARBA" id="ARBA00022552"/>
    </source>
</evidence>
<dbReference type="SMART" id="SM00320">
    <property type="entry name" value="WD40"/>
    <property type="match status" value="6"/>
</dbReference>
<dbReference type="GO" id="GO:0043021">
    <property type="term" value="F:ribonucleoprotein complex binding"/>
    <property type="evidence" value="ECO:0007669"/>
    <property type="project" value="UniProtKB-UniRule"/>
</dbReference>
<dbReference type="GO" id="GO:0000466">
    <property type="term" value="P:maturation of 5.8S rRNA from tricistronic rRNA transcript (SSU-rRNA, 5.8S rRNA, LSU-rRNA)"/>
    <property type="evidence" value="ECO:0007669"/>
    <property type="project" value="UniProtKB-UniRule"/>
</dbReference>
<dbReference type="PANTHER" id="PTHR17605:SF0">
    <property type="entry name" value="RIBOSOME BIOGENESIS PROTEIN BOP1"/>
    <property type="match status" value="1"/>
</dbReference>
<dbReference type="InterPro" id="IPR028598">
    <property type="entry name" value="BOP1/Erb1"/>
</dbReference>
<comment type="subcellular location">
    <subcellularLocation>
        <location evidence="6">Nucleus</location>
        <location evidence="6">Nucleolus</location>
    </subcellularLocation>
    <subcellularLocation>
        <location evidence="6">Nucleus</location>
        <location evidence="6">Nucleoplasm</location>
    </subcellularLocation>
</comment>